<evidence type="ECO:0000313" key="3">
    <source>
        <dbReference type="RefSeq" id="XP_010501919.1"/>
    </source>
</evidence>
<dbReference type="Proteomes" id="UP000694864">
    <property type="component" value="Chromosome 3"/>
</dbReference>
<dbReference type="InterPro" id="IPR005162">
    <property type="entry name" value="Retrotrans_gag_dom"/>
</dbReference>
<reference evidence="2" key="1">
    <citation type="journal article" date="2014" name="Nat. Commun.">
        <title>The emerging biofuel crop Camelina sativa retains a highly undifferentiated hexaploid genome structure.</title>
        <authorList>
            <person name="Kagale S."/>
            <person name="Koh C."/>
            <person name="Nixon J."/>
            <person name="Bollina V."/>
            <person name="Clarke W.E."/>
            <person name="Tuteja R."/>
            <person name="Spillane C."/>
            <person name="Robinson S.J."/>
            <person name="Links M.G."/>
            <person name="Clarke C."/>
            <person name="Higgins E.E."/>
            <person name="Huebert T."/>
            <person name="Sharpe A.G."/>
            <person name="Parkin I.A."/>
        </authorList>
    </citation>
    <scope>NUCLEOTIDE SEQUENCE [LARGE SCALE GENOMIC DNA]</scope>
    <source>
        <strain evidence="2">cv. DH55</strain>
    </source>
</reference>
<proteinExistence type="predicted"/>
<dbReference type="Pfam" id="PF03732">
    <property type="entry name" value="Retrotrans_gag"/>
    <property type="match status" value="1"/>
</dbReference>
<protein>
    <submittedName>
        <fullName evidence="3">Uncharacterized protein LOC104779251</fullName>
    </submittedName>
</protein>
<keyword evidence="2" id="KW-1185">Reference proteome</keyword>
<feature type="domain" description="Retrotransposon gag" evidence="1">
    <location>
        <begin position="71"/>
        <end position="168"/>
    </location>
</feature>
<dbReference type="RefSeq" id="XP_010501919.1">
    <property type="nucleotide sequence ID" value="XM_010503617.1"/>
</dbReference>
<reference evidence="3" key="2">
    <citation type="submission" date="2025-08" db="UniProtKB">
        <authorList>
            <consortium name="RefSeq"/>
        </authorList>
    </citation>
    <scope>IDENTIFICATION</scope>
    <source>
        <tissue evidence="3">Leaf</tissue>
    </source>
</reference>
<dbReference type="PANTHER" id="PTHR35046">
    <property type="entry name" value="ZINC KNUCKLE (CCHC-TYPE) FAMILY PROTEIN"/>
    <property type="match status" value="1"/>
</dbReference>
<dbReference type="PANTHER" id="PTHR35046:SF18">
    <property type="entry name" value="RNA-DIRECTED DNA POLYMERASE"/>
    <property type="match status" value="1"/>
</dbReference>
<organism evidence="2 3">
    <name type="scientific">Camelina sativa</name>
    <name type="common">False flax</name>
    <name type="synonym">Myagrum sativum</name>
    <dbReference type="NCBI Taxonomy" id="90675"/>
    <lineage>
        <taxon>Eukaryota</taxon>
        <taxon>Viridiplantae</taxon>
        <taxon>Streptophyta</taxon>
        <taxon>Embryophyta</taxon>
        <taxon>Tracheophyta</taxon>
        <taxon>Spermatophyta</taxon>
        <taxon>Magnoliopsida</taxon>
        <taxon>eudicotyledons</taxon>
        <taxon>Gunneridae</taxon>
        <taxon>Pentapetalae</taxon>
        <taxon>rosids</taxon>
        <taxon>malvids</taxon>
        <taxon>Brassicales</taxon>
        <taxon>Brassicaceae</taxon>
        <taxon>Camelineae</taxon>
        <taxon>Camelina</taxon>
    </lineage>
</organism>
<name>A0ABM0YJG3_CAMSA</name>
<accession>A0ABM0YJG3</accession>
<dbReference type="GeneID" id="104779251"/>
<evidence type="ECO:0000313" key="2">
    <source>
        <dbReference type="Proteomes" id="UP000694864"/>
    </source>
</evidence>
<evidence type="ECO:0000259" key="1">
    <source>
        <dbReference type="Pfam" id="PF03732"/>
    </source>
</evidence>
<gene>
    <name evidence="3" type="primary">LOC104779251</name>
</gene>
<sequence>MPLVDHNHQRELANYHQQEQRQHDTRWENRFRVDLPEFHGGIRGDQLLDWLLAVEEIIDFKGVPDDRQVALVATKFRGHAASWWQQTKATRAHSGKAPIRYWEKLKKALKATFLPHNYDRLQYTKFQNLKQGPRSVDDYAKDFYLMLTRIKTYDTPVQLGSRFIGGLRAQLQNALIPFYPTTVAEAHRRAASFEQQQNLFLGTPLLPVCVHLTNKSRRYSVRISQSQNRAPL</sequence>